<sequence length="72" mass="6994">MKTLKIALFGAALLSTAAIFAAAAPEGNGNVNTASYVAPEGNGSINIASSAAPEGHGAINTASLEAESHDPA</sequence>
<evidence type="ECO:0000313" key="2">
    <source>
        <dbReference type="EMBL" id="SFK23967.1"/>
    </source>
</evidence>
<dbReference type="OrthoDB" id="9966319at2"/>
<dbReference type="RefSeq" id="WP_091680086.1">
    <property type="nucleotide sequence ID" value="NZ_FOSN01000004.1"/>
</dbReference>
<dbReference type="STRING" id="1612308.SAMN05444581_104139"/>
<proteinExistence type="predicted"/>
<evidence type="ECO:0000256" key="1">
    <source>
        <dbReference type="SAM" id="SignalP"/>
    </source>
</evidence>
<feature type="chain" id="PRO_5011453227" evidence="1">
    <location>
        <begin position="24"/>
        <end position="72"/>
    </location>
</feature>
<feature type="signal peptide" evidence="1">
    <location>
        <begin position="1"/>
        <end position="23"/>
    </location>
</feature>
<accession>A0A1I3XWE4</accession>
<organism evidence="2 3">
    <name type="scientific">Methylocapsa palsarum</name>
    <dbReference type="NCBI Taxonomy" id="1612308"/>
    <lineage>
        <taxon>Bacteria</taxon>
        <taxon>Pseudomonadati</taxon>
        <taxon>Pseudomonadota</taxon>
        <taxon>Alphaproteobacteria</taxon>
        <taxon>Hyphomicrobiales</taxon>
        <taxon>Beijerinckiaceae</taxon>
        <taxon>Methylocapsa</taxon>
    </lineage>
</organism>
<evidence type="ECO:0000313" key="3">
    <source>
        <dbReference type="Proteomes" id="UP000198755"/>
    </source>
</evidence>
<keyword evidence="3" id="KW-1185">Reference proteome</keyword>
<keyword evidence="1" id="KW-0732">Signal</keyword>
<reference evidence="2 3" key="1">
    <citation type="submission" date="2016-10" db="EMBL/GenBank/DDBJ databases">
        <authorList>
            <person name="de Groot N.N."/>
        </authorList>
    </citation>
    <scope>NUCLEOTIDE SEQUENCE [LARGE SCALE GENOMIC DNA]</scope>
    <source>
        <strain evidence="2 3">NE2</strain>
    </source>
</reference>
<dbReference type="AlphaFoldDB" id="A0A1I3XWE4"/>
<dbReference type="EMBL" id="FOSN01000004">
    <property type="protein sequence ID" value="SFK23967.1"/>
    <property type="molecule type" value="Genomic_DNA"/>
</dbReference>
<gene>
    <name evidence="2" type="ORF">SAMN05444581_104139</name>
</gene>
<protein>
    <submittedName>
        <fullName evidence="2">Uncharacterized protein</fullName>
    </submittedName>
</protein>
<name>A0A1I3XWE4_9HYPH</name>
<dbReference type="Proteomes" id="UP000198755">
    <property type="component" value="Unassembled WGS sequence"/>
</dbReference>